<proteinExistence type="predicted"/>
<dbReference type="EMBL" id="JYDV01000060">
    <property type="protein sequence ID" value="KRZ37281.1"/>
    <property type="molecule type" value="Genomic_DNA"/>
</dbReference>
<dbReference type="Proteomes" id="UP000054826">
    <property type="component" value="Unassembled WGS sequence"/>
</dbReference>
<evidence type="ECO:0000313" key="4">
    <source>
        <dbReference type="Proteomes" id="UP000054632"/>
    </source>
</evidence>
<sequence>MAKEHFRSFDVHFEPQNRVRNQYYDQLIAATIAKLLTSVVRHCRLQRFSFYNAAEKKEKRRQNLLTLFEI</sequence>
<organism evidence="1 4">
    <name type="scientific">Trichinella pseudospiralis</name>
    <name type="common">Parasitic roundworm</name>
    <dbReference type="NCBI Taxonomy" id="6337"/>
    <lineage>
        <taxon>Eukaryota</taxon>
        <taxon>Metazoa</taxon>
        <taxon>Ecdysozoa</taxon>
        <taxon>Nematoda</taxon>
        <taxon>Enoplea</taxon>
        <taxon>Dorylaimia</taxon>
        <taxon>Trichinellida</taxon>
        <taxon>Trichinellidae</taxon>
        <taxon>Trichinella</taxon>
    </lineage>
</organism>
<comment type="caution">
    <text evidence="1">The sequence shown here is derived from an EMBL/GenBank/DDBJ whole genome shotgun (WGS) entry which is preliminary data.</text>
</comment>
<name>A0A0V1EP04_TRIPS</name>
<gene>
    <name evidence="1" type="ORF">T4A_5783</name>
    <name evidence="2" type="ORF">T4B_1089</name>
    <name evidence="3" type="ORF">T4C_2723</name>
</gene>
<dbReference type="AlphaFoldDB" id="A0A0V1EP04"/>
<evidence type="ECO:0000313" key="5">
    <source>
        <dbReference type="Proteomes" id="UP000054805"/>
    </source>
</evidence>
<reference evidence="4 5" key="1">
    <citation type="submission" date="2015-01" db="EMBL/GenBank/DDBJ databases">
        <title>Evolution of Trichinella species and genotypes.</title>
        <authorList>
            <person name="Korhonen P.K."/>
            <person name="Edoardo P."/>
            <person name="Giuseppe L.R."/>
            <person name="Gasser R.B."/>
        </authorList>
    </citation>
    <scope>NUCLEOTIDE SEQUENCE [LARGE SCALE GENOMIC DNA]</scope>
    <source>
        <strain evidence="1">ISS13</strain>
        <strain evidence="3">ISS176</strain>
        <strain evidence="2">ISS588</strain>
    </source>
</reference>
<accession>A0A0V1EP04</accession>
<evidence type="ECO:0000313" key="3">
    <source>
        <dbReference type="EMBL" id="KRZ37281.1"/>
    </source>
</evidence>
<keyword evidence="5" id="KW-1185">Reference proteome</keyword>
<dbReference type="Proteomes" id="UP000054805">
    <property type="component" value="Unassembled WGS sequence"/>
</dbReference>
<evidence type="ECO:0000313" key="1">
    <source>
        <dbReference type="EMBL" id="KRY75501.1"/>
    </source>
</evidence>
<dbReference type="EMBL" id="JYDS01000131">
    <property type="protein sequence ID" value="KRZ23981.1"/>
    <property type="molecule type" value="Genomic_DNA"/>
</dbReference>
<dbReference type="Proteomes" id="UP000054632">
    <property type="component" value="Unassembled WGS sequence"/>
</dbReference>
<evidence type="ECO:0000313" key="2">
    <source>
        <dbReference type="EMBL" id="KRZ23981.1"/>
    </source>
</evidence>
<protein>
    <submittedName>
        <fullName evidence="1">Uncharacterized protein</fullName>
    </submittedName>
</protein>
<dbReference type="EMBL" id="JYDR01000017">
    <property type="protein sequence ID" value="KRY75501.1"/>
    <property type="molecule type" value="Genomic_DNA"/>
</dbReference>